<feature type="region of interest" description="Disordered" evidence="6">
    <location>
        <begin position="140"/>
        <end position="188"/>
    </location>
</feature>
<keyword evidence="4" id="KW-0804">Transcription</keyword>
<dbReference type="PROSITE" id="PS50888">
    <property type="entry name" value="BHLH"/>
    <property type="match status" value="1"/>
</dbReference>
<dbReference type="Proteomes" id="UP000322245">
    <property type="component" value="Unassembled WGS sequence"/>
</dbReference>
<evidence type="ECO:0000313" key="9">
    <source>
        <dbReference type="Proteomes" id="UP000322245"/>
    </source>
</evidence>
<dbReference type="InterPro" id="IPR011598">
    <property type="entry name" value="bHLH_dom"/>
</dbReference>
<feature type="region of interest" description="Disordered" evidence="6">
    <location>
        <begin position="294"/>
        <end position="382"/>
    </location>
</feature>
<name>A0A5D3AU69_9TREE</name>
<comment type="caution">
    <text evidence="8">The sequence shown here is derived from an EMBL/GenBank/DDBJ whole genome shotgun (WGS) entry which is preliminary data.</text>
</comment>
<dbReference type="SMART" id="SM00353">
    <property type="entry name" value="HLH"/>
    <property type="match status" value="1"/>
</dbReference>
<protein>
    <recommendedName>
        <fullName evidence="7">BHLH domain-containing protein</fullName>
    </recommendedName>
</protein>
<feature type="compositionally biased region" description="Polar residues" evidence="6">
    <location>
        <begin position="351"/>
        <end position="369"/>
    </location>
</feature>
<keyword evidence="5" id="KW-0539">Nucleus</keyword>
<accession>A0A5D3AU69</accession>
<keyword evidence="3" id="KW-0238">DNA-binding</keyword>
<feature type="region of interest" description="Disordered" evidence="6">
    <location>
        <begin position="708"/>
        <end position="738"/>
    </location>
</feature>
<feature type="compositionally biased region" description="Polar residues" evidence="6">
    <location>
        <begin position="479"/>
        <end position="493"/>
    </location>
</feature>
<dbReference type="Gene3D" id="4.10.280.10">
    <property type="entry name" value="Helix-loop-helix DNA-binding domain"/>
    <property type="match status" value="1"/>
</dbReference>
<gene>
    <name evidence="8" type="ORF">B9479_006041</name>
</gene>
<dbReference type="CDD" id="cd11405">
    <property type="entry name" value="bHLHzip_MLXIP_like"/>
    <property type="match status" value="1"/>
</dbReference>
<dbReference type="EMBL" id="NIDF01000093">
    <property type="protein sequence ID" value="TYJ53326.1"/>
    <property type="molecule type" value="Genomic_DNA"/>
</dbReference>
<organism evidence="8 9">
    <name type="scientific">Cryptococcus floricola</name>
    <dbReference type="NCBI Taxonomy" id="2591691"/>
    <lineage>
        <taxon>Eukaryota</taxon>
        <taxon>Fungi</taxon>
        <taxon>Dikarya</taxon>
        <taxon>Basidiomycota</taxon>
        <taxon>Agaricomycotina</taxon>
        <taxon>Tremellomycetes</taxon>
        <taxon>Tremellales</taxon>
        <taxon>Cryptococcaceae</taxon>
        <taxon>Cryptococcus</taxon>
    </lineage>
</organism>
<dbReference type="InterPro" id="IPR036638">
    <property type="entry name" value="HLH_DNA-bd_sf"/>
</dbReference>
<dbReference type="GO" id="GO:0046983">
    <property type="term" value="F:protein dimerization activity"/>
    <property type="evidence" value="ECO:0007669"/>
    <property type="project" value="InterPro"/>
</dbReference>
<evidence type="ECO:0000259" key="7">
    <source>
        <dbReference type="PROSITE" id="PS50888"/>
    </source>
</evidence>
<feature type="compositionally biased region" description="Basic and acidic residues" evidence="6">
    <location>
        <begin position="773"/>
        <end position="787"/>
    </location>
</feature>
<evidence type="ECO:0000256" key="3">
    <source>
        <dbReference type="ARBA" id="ARBA00023125"/>
    </source>
</evidence>
<evidence type="ECO:0000256" key="6">
    <source>
        <dbReference type="SAM" id="MobiDB-lite"/>
    </source>
</evidence>
<proteinExistence type="predicted"/>
<dbReference type="PANTHER" id="PTHR15741:SF38">
    <property type="entry name" value="BHLH DOMAIN-CONTAINING PROTEIN"/>
    <property type="match status" value="1"/>
</dbReference>
<evidence type="ECO:0000256" key="5">
    <source>
        <dbReference type="ARBA" id="ARBA00023242"/>
    </source>
</evidence>
<dbReference type="GO" id="GO:0005634">
    <property type="term" value="C:nucleus"/>
    <property type="evidence" value="ECO:0007669"/>
    <property type="project" value="UniProtKB-SubCell"/>
</dbReference>
<dbReference type="GO" id="GO:0000978">
    <property type="term" value="F:RNA polymerase II cis-regulatory region sequence-specific DNA binding"/>
    <property type="evidence" value="ECO:0007669"/>
    <property type="project" value="TreeGrafter"/>
</dbReference>
<dbReference type="Pfam" id="PF00010">
    <property type="entry name" value="HLH"/>
    <property type="match status" value="1"/>
</dbReference>
<keyword evidence="9" id="KW-1185">Reference proteome</keyword>
<feature type="compositionally biased region" description="Polar residues" evidence="6">
    <location>
        <begin position="425"/>
        <end position="441"/>
    </location>
</feature>
<feature type="compositionally biased region" description="Pro residues" evidence="6">
    <location>
        <begin position="415"/>
        <end position="424"/>
    </location>
</feature>
<feature type="compositionally biased region" description="Acidic residues" evidence="6">
    <location>
        <begin position="788"/>
        <end position="835"/>
    </location>
</feature>
<feature type="compositionally biased region" description="Basic residues" evidence="6">
    <location>
        <begin position="334"/>
        <end position="346"/>
    </location>
</feature>
<feature type="compositionally biased region" description="Polar residues" evidence="6">
    <location>
        <begin position="142"/>
        <end position="163"/>
    </location>
</feature>
<feature type="region of interest" description="Disordered" evidence="6">
    <location>
        <begin position="37"/>
        <end position="57"/>
    </location>
</feature>
<feature type="compositionally biased region" description="Polar residues" evidence="6">
    <location>
        <begin position="860"/>
        <end position="871"/>
    </location>
</feature>
<keyword evidence="2" id="KW-0805">Transcription regulation</keyword>
<feature type="compositionally biased region" description="Low complexity" evidence="6">
    <location>
        <begin position="525"/>
        <end position="535"/>
    </location>
</feature>
<feature type="region of interest" description="Disordered" evidence="6">
    <location>
        <begin position="205"/>
        <end position="240"/>
    </location>
</feature>
<dbReference type="GO" id="GO:0000981">
    <property type="term" value="F:DNA-binding transcription factor activity, RNA polymerase II-specific"/>
    <property type="evidence" value="ECO:0007669"/>
    <property type="project" value="TreeGrafter"/>
</dbReference>
<reference evidence="8 9" key="1">
    <citation type="submission" date="2017-05" db="EMBL/GenBank/DDBJ databases">
        <title>The Genome Sequence of Tsuchiyaea wingfieldii DSM 27421.</title>
        <authorList>
            <person name="Cuomo C."/>
            <person name="Passer A."/>
            <person name="Billmyre B."/>
            <person name="Heitman J."/>
        </authorList>
    </citation>
    <scope>NUCLEOTIDE SEQUENCE [LARGE SCALE GENOMIC DNA]</scope>
    <source>
        <strain evidence="8 9">DSM 27421</strain>
    </source>
</reference>
<feature type="domain" description="BHLH" evidence="7">
    <location>
        <begin position="672"/>
        <end position="755"/>
    </location>
</feature>
<feature type="compositionally biased region" description="Low complexity" evidence="6">
    <location>
        <begin position="300"/>
        <end position="311"/>
    </location>
</feature>
<feature type="region of interest" description="Disordered" evidence="6">
    <location>
        <begin position="407"/>
        <end position="639"/>
    </location>
</feature>
<dbReference type="AlphaFoldDB" id="A0A5D3AU69"/>
<feature type="region of interest" description="Disordered" evidence="6">
    <location>
        <begin position="773"/>
        <end position="879"/>
    </location>
</feature>
<feature type="compositionally biased region" description="Basic and acidic residues" evidence="6">
    <location>
        <begin position="164"/>
        <end position="178"/>
    </location>
</feature>
<dbReference type="InterPro" id="IPR052207">
    <property type="entry name" value="Max-like/E-box_TFs"/>
</dbReference>
<dbReference type="PANTHER" id="PTHR15741">
    <property type="entry name" value="BASIC HELIX-LOOP-HELIX ZIP TRANSCRIPTION FACTOR"/>
    <property type="match status" value="1"/>
</dbReference>
<sequence length="879" mass="92854">MSTPHGASPSASYLHQDAELYSLDFLGLSELDAPMSDVDSPKPAAGLADSARRNQGHAVDAGEHVHGKSDMGETFQGGIHQNGGHTMEVDEGVMDGKKQEFMFNGHEYDALQAAMLQQQMSSFHMQSPLGFDINNPPFHLSQMLSSPAGQALQLHNSHSQQSHASRENDHGNGSHQHDSSGTSAPGSAELISPMHLEMLSWQHMDGKDSNHAPAISPALSHRTSHSAYDSPVSHAPYNAHSHRNSFSALPTKTPLEQLQEQQAQFQEQLALLQQQQLEMQATAAAVMAAQSSPYMLGHGPSPSSSRPSTTPGVTQSPGGIFSPLTSPALEATNRPHRSHSGHHNHHFSPAFNAQQQRTPHPLSTMSSPALNPVGSGGGANQTLSPALTALNSADMDPEYVRALVGMLDNGHTPPSGEPLQPPYQSPSMASTSTAGHTTVISSPALHATGSGTGPHRQSLPSKTRPSPMLKPTNHRSNHRNSVSGHYSVPSSPAVTKHHPDASMPPAAMNSGLPPSALEHHRQVHSSTSATSTPSPVDLSQIMPPPPVPAGSSKSRKGVMPMTPASLMNLGSGNGSTDGGQSAPLPPPPKRAGKSNTGADGGQVAAEGSGGGQTASTEKGAKKQGGKKGNAGKPVPVGGKRALAARPQAVGVRVATKAAAAAAAAALSLEPENRKISHKAAEQKRRDSLKAGFDELRLLLPPINTEALDPLSGEPIPGSSAPRLLPKSSLVPDDNPNRGVSKVALLRFGNEYIEKLQERVDRRDVFIEKLREEVERLRQGGQEEVRGEDGDDLLDYDWREGEDDEFGEDKDSDEEGEEGEEEEDVMDEGMEVEDDGSGLSKRPTRTKSFSTRSPGIKPTRLSLSTASGSDATITRGKKGE</sequence>
<evidence type="ECO:0000256" key="2">
    <source>
        <dbReference type="ARBA" id="ARBA00023015"/>
    </source>
</evidence>
<dbReference type="SUPFAM" id="SSF47459">
    <property type="entry name" value="HLH, helix-loop-helix DNA-binding domain"/>
    <property type="match status" value="1"/>
</dbReference>
<evidence type="ECO:0000256" key="4">
    <source>
        <dbReference type="ARBA" id="ARBA00023163"/>
    </source>
</evidence>
<evidence type="ECO:0000256" key="1">
    <source>
        <dbReference type="ARBA" id="ARBA00004123"/>
    </source>
</evidence>
<comment type="subcellular location">
    <subcellularLocation>
        <location evidence="1">Nucleus</location>
    </subcellularLocation>
</comment>
<evidence type="ECO:0000313" key="8">
    <source>
        <dbReference type="EMBL" id="TYJ53326.1"/>
    </source>
</evidence>